<accession>A0A5J4RJM7</accession>
<proteinExistence type="predicted"/>
<feature type="compositionally biased region" description="Polar residues" evidence="1">
    <location>
        <begin position="137"/>
        <end position="146"/>
    </location>
</feature>
<dbReference type="EMBL" id="SNRW01042209">
    <property type="protein sequence ID" value="KAA6333360.1"/>
    <property type="molecule type" value="Genomic_DNA"/>
</dbReference>
<evidence type="ECO:0000313" key="3">
    <source>
        <dbReference type="Proteomes" id="UP000324800"/>
    </source>
</evidence>
<evidence type="ECO:0000313" key="2">
    <source>
        <dbReference type="EMBL" id="KAA6333360.1"/>
    </source>
</evidence>
<reference evidence="2 3" key="1">
    <citation type="submission" date="2019-03" db="EMBL/GenBank/DDBJ databases">
        <title>Single cell metagenomics reveals metabolic interactions within the superorganism composed of flagellate Streblomastix strix and complex community of Bacteroidetes bacteria on its surface.</title>
        <authorList>
            <person name="Treitli S.C."/>
            <person name="Kolisko M."/>
            <person name="Husnik F."/>
            <person name="Keeling P."/>
            <person name="Hampl V."/>
        </authorList>
    </citation>
    <scope>NUCLEOTIDE SEQUENCE [LARGE SCALE GENOMIC DNA]</scope>
    <source>
        <strain evidence="2">ST1C</strain>
    </source>
</reference>
<gene>
    <name evidence="2" type="ORF">EZS28_053184</name>
</gene>
<organism evidence="2 3">
    <name type="scientific">Streblomastix strix</name>
    <dbReference type="NCBI Taxonomy" id="222440"/>
    <lineage>
        <taxon>Eukaryota</taxon>
        <taxon>Metamonada</taxon>
        <taxon>Preaxostyla</taxon>
        <taxon>Oxymonadida</taxon>
        <taxon>Streblomastigidae</taxon>
        <taxon>Streblomastix</taxon>
    </lineage>
</organism>
<protein>
    <submittedName>
        <fullName evidence="2">Uncharacterized protein</fullName>
    </submittedName>
</protein>
<sequence length="247" mass="28313">GSRVQTVSGVLPQESVLSIQSNVLWGKTCTTNIPQDVETSYETDQREIGSERCILLRRSDLLMLEQGRIGDQKVKYPTDSLRIRLEDLRRQILPLTNLRNRIPRMVNQLKTQSDNDVELQKIEDVKSDWKMEKNNPAKDSSQSEISSKFHRPIEFPQIINQERGPPHEEAKQDEAKSSNCQRMEQQDVSEQDHIVRSILVEEQDRIEQTDQSHPVATTSHLNNGRISGLMGCNTKNQSQQVRDMVLG</sequence>
<dbReference type="AlphaFoldDB" id="A0A5J4RJM7"/>
<feature type="compositionally biased region" description="Polar residues" evidence="1">
    <location>
        <begin position="177"/>
        <end position="188"/>
    </location>
</feature>
<feature type="non-terminal residue" evidence="2">
    <location>
        <position position="1"/>
    </location>
</feature>
<feature type="compositionally biased region" description="Basic and acidic residues" evidence="1">
    <location>
        <begin position="164"/>
        <end position="176"/>
    </location>
</feature>
<comment type="caution">
    <text evidence="2">The sequence shown here is derived from an EMBL/GenBank/DDBJ whole genome shotgun (WGS) entry which is preliminary data.</text>
</comment>
<dbReference type="Proteomes" id="UP000324800">
    <property type="component" value="Unassembled WGS sequence"/>
</dbReference>
<feature type="region of interest" description="Disordered" evidence="1">
    <location>
        <begin position="205"/>
        <end position="232"/>
    </location>
</feature>
<feature type="region of interest" description="Disordered" evidence="1">
    <location>
        <begin position="130"/>
        <end position="192"/>
    </location>
</feature>
<name>A0A5J4RJM7_9EUKA</name>
<evidence type="ECO:0000256" key="1">
    <source>
        <dbReference type="SAM" id="MobiDB-lite"/>
    </source>
</evidence>
<feature type="compositionally biased region" description="Polar residues" evidence="1">
    <location>
        <begin position="211"/>
        <end position="225"/>
    </location>
</feature>